<name>A0A1X7UQ04_AMPQE</name>
<evidence type="ECO:0000313" key="1">
    <source>
        <dbReference type="EnsemblMetazoa" id="Aqu2.1.29731_001"/>
    </source>
</evidence>
<dbReference type="EnsemblMetazoa" id="Aqu2.1.29731_001">
    <property type="protein sequence ID" value="Aqu2.1.29731_001"/>
    <property type="gene ID" value="Aqu2.1.29731"/>
</dbReference>
<organism evidence="1">
    <name type="scientific">Amphimedon queenslandica</name>
    <name type="common">Sponge</name>
    <dbReference type="NCBI Taxonomy" id="400682"/>
    <lineage>
        <taxon>Eukaryota</taxon>
        <taxon>Metazoa</taxon>
        <taxon>Porifera</taxon>
        <taxon>Demospongiae</taxon>
        <taxon>Heteroscleromorpha</taxon>
        <taxon>Haplosclerida</taxon>
        <taxon>Niphatidae</taxon>
        <taxon>Amphimedon</taxon>
    </lineage>
</organism>
<reference evidence="1" key="1">
    <citation type="submission" date="2017-05" db="UniProtKB">
        <authorList>
            <consortium name="EnsemblMetazoa"/>
        </authorList>
    </citation>
    <scope>IDENTIFICATION</scope>
</reference>
<proteinExistence type="predicted"/>
<sequence>KWYEQYPLLEYSIKLNVVLCFACRFFTNCSEPTFTSVGFKDWKHATGQKGILTTHSIGNYYTQAMAAWKDYEKRVATAESIGCQLDRMGSKVISDNRKYVKAVMECILHCVLQGIALHMKERSPQAVYIHCCAHRLNLVLVDVAKRNRAASDFFSHLQALYVFLLPKAMNCSFQIRMLLKTLEDVSNGNDRDRAIEAVGILNGVNLFDFTVSLVFKKIFSVSANLSNVLQSKSIDIIAASCLTQSTIDTFNGLRSDEYWGLIWEEI</sequence>
<dbReference type="AlphaFoldDB" id="A0A1X7UQ04"/>
<dbReference type="InParanoid" id="A0A1X7UQ04"/>
<accession>A0A1X7UQ04</accession>
<dbReference type="PANTHER" id="PTHR45749">
    <property type="match status" value="1"/>
</dbReference>
<dbReference type="OrthoDB" id="1739706at2759"/>
<protein>
    <recommendedName>
        <fullName evidence="2">TTF-type domain-containing protein</fullName>
    </recommendedName>
</protein>
<evidence type="ECO:0008006" key="2">
    <source>
        <dbReference type="Google" id="ProtNLM"/>
    </source>
</evidence>
<dbReference type="PANTHER" id="PTHR45749:SF21">
    <property type="entry name" value="DUF4371 DOMAIN-CONTAINING PROTEIN"/>
    <property type="match status" value="1"/>
</dbReference>